<name>A0A9X3M6A9_9CORY</name>
<evidence type="ECO:0000256" key="2">
    <source>
        <dbReference type="ARBA" id="ARBA00023125"/>
    </source>
</evidence>
<dbReference type="InterPro" id="IPR001647">
    <property type="entry name" value="HTH_TetR"/>
</dbReference>
<dbReference type="Proteomes" id="UP001146505">
    <property type="component" value="Unassembled WGS sequence"/>
</dbReference>
<sequence>MPHGTNRATRNTGLTPRARERRATILNAAREVFVRDGYHEAKLTQIAREAHCSVGTLYTYFEDRDDLLAAVLNQVEEEMRGSGGKHLNFHSASAVRRSITEVNRQYLATFQRNAREMALMDQVAQIDPNFREQRRQRARRFVDRNTRMIEQLQQNGVIPVAEDPEMLAASLSGMVSRLAYSMFVEKYFGEPNQRTLDRVLATANKVWFTALGI</sequence>
<evidence type="ECO:0000313" key="7">
    <source>
        <dbReference type="Proteomes" id="UP001146505"/>
    </source>
</evidence>
<dbReference type="Pfam" id="PF00440">
    <property type="entry name" value="TetR_N"/>
    <property type="match status" value="1"/>
</dbReference>
<dbReference type="InterPro" id="IPR049397">
    <property type="entry name" value="EthR_C"/>
</dbReference>
<dbReference type="PROSITE" id="PS50977">
    <property type="entry name" value="HTH_TETR_2"/>
    <property type="match status" value="1"/>
</dbReference>
<dbReference type="Gene3D" id="1.10.10.60">
    <property type="entry name" value="Homeodomain-like"/>
    <property type="match status" value="1"/>
</dbReference>
<dbReference type="InterPro" id="IPR050109">
    <property type="entry name" value="HTH-type_TetR-like_transc_reg"/>
</dbReference>
<keyword evidence="7" id="KW-1185">Reference proteome</keyword>
<gene>
    <name evidence="6" type="ORF">L8U58_05350</name>
</gene>
<comment type="caution">
    <text evidence="6">The sequence shown here is derived from an EMBL/GenBank/DDBJ whole genome shotgun (WGS) entry which is preliminary data.</text>
</comment>
<evidence type="ECO:0000256" key="3">
    <source>
        <dbReference type="ARBA" id="ARBA00023163"/>
    </source>
</evidence>
<evidence type="ECO:0000256" key="1">
    <source>
        <dbReference type="ARBA" id="ARBA00023015"/>
    </source>
</evidence>
<keyword evidence="2 4" id="KW-0238">DNA-binding</keyword>
<evidence type="ECO:0000256" key="4">
    <source>
        <dbReference type="PROSITE-ProRule" id="PRU00335"/>
    </source>
</evidence>
<feature type="DNA-binding region" description="H-T-H motif" evidence="4">
    <location>
        <begin position="42"/>
        <end position="61"/>
    </location>
</feature>
<dbReference type="PRINTS" id="PR00455">
    <property type="entry name" value="HTHTETR"/>
</dbReference>
<organism evidence="6 7">
    <name type="scientific">Corynebacterium macclintockiae</name>
    <dbReference type="NCBI Taxonomy" id="2913501"/>
    <lineage>
        <taxon>Bacteria</taxon>
        <taxon>Bacillati</taxon>
        <taxon>Actinomycetota</taxon>
        <taxon>Actinomycetes</taxon>
        <taxon>Mycobacteriales</taxon>
        <taxon>Corynebacteriaceae</taxon>
        <taxon>Corynebacterium</taxon>
    </lineage>
</organism>
<reference evidence="6" key="1">
    <citation type="submission" date="2022-02" db="EMBL/GenBank/DDBJ databases">
        <title>Corynebacterium sp. from urogenital microbiome.</title>
        <authorList>
            <person name="Cappelli E.A."/>
            <person name="Ribeiro T.G."/>
            <person name="Peixe L."/>
        </authorList>
    </citation>
    <scope>NUCLEOTIDE SEQUENCE</scope>
    <source>
        <strain evidence="6">C9Ua_112</strain>
    </source>
</reference>
<dbReference type="InterPro" id="IPR036271">
    <property type="entry name" value="Tet_transcr_reg_TetR-rel_C_sf"/>
</dbReference>
<evidence type="ECO:0000259" key="5">
    <source>
        <dbReference type="PROSITE" id="PS50977"/>
    </source>
</evidence>
<dbReference type="PANTHER" id="PTHR30055">
    <property type="entry name" value="HTH-TYPE TRANSCRIPTIONAL REGULATOR RUTR"/>
    <property type="match status" value="1"/>
</dbReference>
<dbReference type="SUPFAM" id="SSF46689">
    <property type="entry name" value="Homeodomain-like"/>
    <property type="match status" value="1"/>
</dbReference>
<keyword evidence="1" id="KW-0805">Transcription regulation</keyword>
<keyword evidence="3" id="KW-0804">Transcription</keyword>
<evidence type="ECO:0000313" key="6">
    <source>
        <dbReference type="EMBL" id="MCZ9304965.1"/>
    </source>
</evidence>
<dbReference type="GeneID" id="301812966"/>
<dbReference type="Pfam" id="PF21313">
    <property type="entry name" value="EthR_C"/>
    <property type="match status" value="1"/>
</dbReference>
<dbReference type="PANTHER" id="PTHR30055:SF234">
    <property type="entry name" value="HTH-TYPE TRANSCRIPTIONAL REGULATOR BETI"/>
    <property type="match status" value="1"/>
</dbReference>
<dbReference type="InterPro" id="IPR009057">
    <property type="entry name" value="Homeodomain-like_sf"/>
</dbReference>
<dbReference type="GO" id="GO:0003700">
    <property type="term" value="F:DNA-binding transcription factor activity"/>
    <property type="evidence" value="ECO:0007669"/>
    <property type="project" value="TreeGrafter"/>
</dbReference>
<accession>A0A9X3M6A9</accession>
<dbReference type="GO" id="GO:0000976">
    <property type="term" value="F:transcription cis-regulatory region binding"/>
    <property type="evidence" value="ECO:0007669"/>
    <property type="project" value="TreeGrafter"/>
</dbReference>
<dbReference type="Gene3D" id="1.10.357.10">
    <property type="entry name" value="Tetracycline Repressor, domain 2"/>
    <property type="match status" value="1"/>
</dbReference>
<dbReference type="AlphaFoldDB" id="A0A9X3M6A9"/>
<feature type="domain" description="HTH tetR-type" evidence="5">
    <location>
        <begin position="19"/>
        <end position="79"/>
    </location>
</feature>
<protein>
    <submittedName>
        <fullName evidence="6">TetR/AcrR family transcriptional regulator</fullName>
    </submittedName>
</protein>
<dbReference type="EMBL" id="JAKMUV010000004">
    <property type="protein sequence ID" value="MCZ9304965.1"/>
    <property type="molecule type" value="Genomic_DNA"/>
</dbReference>
<proteinExistence type="predicted"/>
<dbReference type="RefSeq" id="WP_269954860.1">
    <property type="nucleotide sequence ID" value="NZ_JAKMUV010000004.1"/>
</dbReference>
<dbReference type="SUPFAM" id="SSF48498">
    <property type="entry name" value="Tetracyclin repressor-like, C-terminal domain"/>
    <property type="match status" value="1"/>
</dbReference>